<evidence type="ECO:0000313" key="2">
    <source>
        <dbReference type="Proteomes" id="UP000011281"/>
    </source>
</evidence>
<dbReference type="Proteomes" id="UP000011281">
    <property type="component" value="Chromosome"/>
</dbReference>
<evidence type="ECO:0000313" key="1">
    <source>
        <dbReference type="EMBL" id="AGE70677.1"/>
    </source>
</evidence>
<accession>M1IPE8</accession>
<gene>
    <name evidence="1" type="ORF">SacN8_03520</name>
</gene>
<proteinExistence type="predicted"/>
<sequence length="46" mass="5218">MLGILYLIFVEVFNSGFRLKISGVERVGRKKEKKKTSTSKAKTKNS</sequence>
<dbReference type="AlphaFoldDB" id="M1IPE8"/>
<protein>
    <submittedName>
        <fullName evidence="1">Uncharacterized protein</fullName>
    </submittedName>
</protein>
<organism evidence="2">
    <name type="scientific">Sulfolobus acidocaldarius N8</name>
    <dbReference type="NCBI Taxonomy" id="1028566"/>
    <lineage>
        <taxon>Archaea</taxon>
        <taxon>Thermoproteota</taxon>
        <taxon>Thermoprotei</taxon>
        <taxon>Sulfolobales</taxon>
        <taxon>Sulfolobaceae</taxon>
        <taxon>Sulfolobus</taxon>
    </lineage>
</organism>
<name>M1IPE8_9CREN</name>
<dbReference type="HOGENOM" id="CLU_3178740_0_0_2"/>
<dbReference type="EMBL" id="CP002817">
    <property type="protein sequence ID" value="AGE70677.1"/>
    <property type="molecule type" value="Genomic_DNA"/>
</dbReference>
<dbReference type="KEGG" id="sacn:SacN8_03520"/>
<reference evidence="1 2" key="1">
    <citation type="journal article" date="2012" name="ISME J.">
        <title>Genomic evidence of rapid, global-scale gene flow in a Sulfolobus species.</title>
        <authorList>
            <person name="Mao D."/>
            <person name="Grogan D."/>
        </authorList>
    </citation>
    <scope>NUCLEOTIDE SEQUENCE [LARGE SCALE GENOMIC DNA]</scope>
    <source>
        <strain evidence="1 2">N8</strain>
    </source>
</reference>